<dbReference type="Gene3D" id="3.80.10.10">
    <property type="entry name" value="Ribonuclease Inhibitor"/>
    <property type="match status" value="1"/>
</dbReference>
<dbReference type="eggNOG" id="KOG4341">
    <property type="taxonomic scope" value="Eukaryota"/>
</dbReference>
<dbReference type="GO" id="GO:0005930">
    <property type="term" value="C:axoneme"/>
    <property type="evidence" value="ECO:0007669"/>
    <property type="project" value="UniProtKB-SubCell"/>
</dbReference>
<dbReference type="InterPro" id="IPR032675">
    <property type="entry name" value="LRR_dom_sf"/>
</dbReference>
<dbReference type="InterPro" id="IPR057207">
    <property type="entry name" value="FBXL15_LRR"/>
</dbReference>
<reference evidence="3 4" key="1">
    <citation type="journal article" date="2010" name="Plant Cell">
        <title>The Chlorella variabilis NC64A genome reveals adaptation to photosymbiosis, coevolution with viruses, and cryptic sex.</title>
        <authorList>
            <person name="Blanc G."/>
            <person name="Duncan G."/>
            <person name="Agarkova I."/>
            <person name="Borodovsky M."/>
            <person name="Gurnon J."/>
            <person name="Kuo A."/>
            <person name="Lindquist E."/>
            <person name="Lucas S."/>
            <person name="Pangilinan J."/>
            <person name="Polle J."/>
            <person name="Salamov A."/>
            <person name="Terry A."/>
            <person name="Yamada T."/>
            <person name="Dunigan D.D."/>
            <person name="Grigoriev I.V."/>
            <person name="Claverie J.M."/>
            <person name="Van Etten J.L."/>
        </authorList>
    </citation>
    <scope>NUCLEOTIDE SEQUENCE [LARGE SCALE GENOMIC DNA]</scope>
    <source>
        <strain evidence="3 4">NC64A</strain>
    </source>
</reference>
<dbReference type="PANTHER" id="PTHR13318:SF190">
    <property type="entry name" value="PARTNER OF PAIRED, ISOFORM B"/>
    <property type="match status" value="1"/>
</dbReference>
<proteinExistence type="predicted"/>
<sequence length="369" mass="39924">MRQYNEWAAMLQASRSGEGAQAEVLNCTDLLSKLIVTTSARDVYGTVQAQAAALFVVNKQWRLSIQSLEDIWRCLDWASATRGARHSDAAVPALCLSIQRWWGSKLTEFDAGSGCPIARELLTDGVLALIARHSPRLQVVRLHGCLHITDWGLKQLAAERPPLHTFALEWCGGGVYLDGLRALIRSCPLLEAFSVSSGQESFSLGSVTDELVRELVACCPRIAALELSDTRVGDAGLAAIAAAYGRQLQSLQLNYTRAWGQWGVLALAQHCKALQFFSAASSAITDDALSLLGGGCPALAFVCVDRCRQVSLDGIMRLVNRGLAVQYVEMAGVFGRSSAEQRAVFGAWVQRRGMQYDARSGLLAPLQAA</sequence>
<dbReference type="GO" id="GO:0031146">
    <property type="term" value="P:SCF-dependent proteasomal ubiquitin-dependent protein catabolic process"/>
    <property type="evidence" value="ECO:0007669"/>
    <property type="project" value="TreeGrafter"/>
</dbReference>
<dbReference type="GeneID" id="17355744"/>
<dbReference type="OrthoDB" id="550575at2759"/>
<dbReference type="STRING" id="554065.E1ZDH9"/>
<comment type="subcellular location">
    <subcellularLocation>
        <location evidence="1">Cytoplasm</location>
        <location evidence="1">Cytoskeleton</location>
        <location evidence="1">Cilium axoneme</location>
    </subcellularLocation>
</comment>
<evidence type="ECO:0000256" key="1">
    <source>
        <dbReference type="ARBA" id="ARBA00004430"/>
    </source>
</evidence>
<dbReference type="InParanoid" id="E1ZDH9"/>
<protein>
    <recommendedName>
        <fullName evidence="2">F-box/LRR-repeat protein 15-like leucin rich repeat domain-containing protein</fullName>
    </recommendedName>
</protein>
<gene>
    <name evidence="3" type="ORF">CHLNCDRAFT_145011</name>
</gene>
<keyword evidence="4" id="KW-1185">Reference proteome</keyword>
<dbReference type="Proteomes" id="UP000008141">
    <property type="component" value="Unassembled WGS sequence"/>
</dbReference>
<dbReference type="AlphaFoldDB" id="E1ZDH9"/>
<dbReference type="KEGG" id="cvr:CHLNCDRAFT_145011"/>
<organism evidence="4">
    <name type="scientific">Chlorella variabilis</name>
    <name type="common">Green alga</name>
    <dbReference type="NCBI Taxonomy" id="554065"/>
    <lineage>
        <taxon>Eukaryota</taxon>
        <taxon>Viridiplantae</taxon>
        <taxon>Chlorophyta</taxon>
        <taxon>core chlorophytes</taxon>
        <taxon>Trebouxiophyceae</taxon>
        <taxon>Chlorellales</taxon>
        <taxon>Chlorellaceae</taxon>
        <taxon>Chlorella clade</taxon>
        <taxon>Chlorella</taxon>
    </lineage>
</organism>
<dbReference type="GO" id="GO:0019005">
    <property type="term" value="C:SCF ubiquitin ligase complex"/>
    <property type="evidence" value="ECO:0007669"/>
    <property type="project" value="TreeGrafter"/>
</dbReference>
<dbReference type="PANTHER" id="PTHR13318">
    <property type="entry name" value="PARTNER OF PAIRED, ISOFORM B-RELATED"/>
    <property type="match status" value="1"/>
</dbReference>
<dbReference type="EMBL" id="GL433842">
    <property type="protein sequence ID" value="EFN56226.1"/>
    <property type="molecule type" value="Genomic_DNA"/>
</dbReference>
<dbReference type="Pfam" id="PF25372">
    <property type="entry name" value="DUF7885"/>
    <property type="match status" value="1"/>
</dbReference>
<feature type="domain" description="F-box/LRR-repeat protein 15-like leucin rich repeat" evidence="2">
    <location>
        <begin position="179"/>
        <end position="322"/>
    </location>
</feature>
<dbReference type="SUPFAM" id="SSF52047">
    <property type="entry name" value="RNI-like"/>
    <property type="match status" value="1"/>
</dbReference>
<evidence type="ECO:0000313" key="4">
    <source>
        <dbReference type="Proteomes" id="UP000008141"/>
    </source>
</evidence>
<accession>E1ZDH9</accession>
<evidence type="ECO:0000259" key="2">
    <source>
        <dbReference type="Pfam" id="PF25372"/>
    </source>
</evidence>
<name>E1ZDH9_CHLVA</name>
<evidence type="ECO:0000313" key="3">
    <source>
        <dbReference type="EMBL" id="EFN56226.1"/>
    </source>
</evidence>
<dbReference type="RefSeq" id="XP_005848328.1">
    <property type="nucleotide sequence ID" value="XM_005848266.1"/>
</dbReference>